<dbReference type="GO" id="GO:0009061">
    <property type="term" value="P:anaerobic respiration"/>
    <property type="evidence" value="ECO:0007669"/>
    <property type="project" value="TreeGrafter"/>
</dbReference>
<dbReference type="CDD" id="cd02769">
    <property type="entry name" value="MopB_DMSOR-BSOR-TMAOR"/>
    <property type="match status" value="1"/>
</dbReference>
<evidence type="ECO:0000256" key="2">
    <source>
        <dbReference type="ARBA" id="ARBA00010312"/>
    </source>
</evidence>
<dbReference type="STRING" id="376489.A5892_12520"/>
<comment type="similarity">
    <text evidence="2">Belongs to the prokaryotic molybdopterin-containing oxidoreductase family.</text>
</comment>
<dbReference type="InterPro" id="IPR050612">
    <property type="entry name" value="Prok_Mopterin_Oxidored"/>
</dbReference>
<dbReference type="Proteomes" id="UP000077875">
    <property type="component" value="Chromosome"/>
</dbReference>
<evidence type="ECO:0000313" key="9">
    <source>
        <dbReference type="Proteomes" id="UP000077875"/>
    </source>
</evidence>
<evidence type="ECO:0000259" key="7">
    <source>
        <dbReference type="Pfam" id="PF01568"/>
    </source>
</evidence>
<evidence type="ECO:0000313" key="8">
    <source>
        <dbReference type="EMBL" id="ANF59654.1"/>
    </source>
</evidence>
<dbReference type="InterPro" id="IPR009010">
    <property type="entry name" value="Asp_de-COase-like_dom_sf"/>
</dbReference>
<dbReference type="InterPro" id="IPR006657">
    <property type="entry name" value="MoPterin_dinucl-bd_dom"/>
</dbReference>
<sequence>MSYMAFHWGLYEVENAMTDGVTVRPFHRDPAPSPIGLYAADPALSRARIRRPAVRRGWLEAKRGGRDDGFRGQDAFVEVEWDEALDLAASELDRVRGSFGNEAIFGGSYGWSSAGRFHHAQSQVHRFLNTIGGYVRHMDSYSLGAARALMPYLVAPMDRLMSEHTDWATMAAHTRLFLTFGGVPAKNAQISAGGTSAHRVPGGLRRMAEAGVRFVNVSPVRSDLDTGADFEWWPIRPNTDTALILGMCHTLLAENLYDRDFLKRYCVGFEVFRDYLDGTRDGEAKTADWAATITGLPAEEIRQLARDLYATRSMINMAWSLQRAHHGEQPFWALIALASMVGQIGLPGGGFGVCYGAENLMGSPHRRIKGPTLAQGDNPVGGFIPVARIADMLLHPGETFSYRGEDHSYPDIRLIYWAGGNPFHHHQDLNRLMRAWQKPETIIVNEIYWTPLAKAADIVFPATSPMERDDIFHATREPCVAAMKRAQPVYGEARDDYAIFSALAKRLGVADAFCEGRSASQWLRHLYENWRQQLIDDDIELPDFDTFWETGIIEFPQTGEPVVMLAGFRDDPQANALETPSGRIEIFSQRIAGYGYADCPGHPCWLPPQEYLGSPVAERYPLHLITDQPATRLHSQLDHSPNSLDSKISGREPIWIHPDDAAERGIVDASVVRVFNDRGSCLAGAVVTDAIRRGVAKLSTGAWFDPTKWSADGSLEKHGNPNVLTIDLPASAFSQGCSAQSCLVQIEAFLAPKPGLSAHLPPRGIENFTEPQ</sequence>
<keyword evidence="9" id="KW-1185">Reference proteome</keyword>
<keyword evidence="3" id="KW-0500">Molybdenum</keyword>
<accession>A0A172YKB5</accession>
<evidence type="ECO:0000256" key="1">
    <source>
        <dbReference type="ARBA" id="ARBA00001942"/>
    </source>
</evidence>
<dbReference type="InterPro" id="IPR006656">
    <property type="entry name" value="Mopterin_OxRdtase"/>
</dbReference>
<gene>
    <name evidence="8" type="ORF">A5892_12520</name>
</gene>
<proteinExistence type="inferred from homology"/>
<dbReference type="GO" id="GO:0043546">
    <property type="term" value="F:molybdopterin cofactor binding"/>
    <property type="evidence" value="ECO:0007669"/>
    <property type="project" value="InterPro"/>
</dbReference>
<evidence type="ECO:0000256" key="3">
    <source>
        <dbReference type="ARBA" id="ARBA00022505"/>
    </source>
</evidence>
<dbReference type="Gene3D" id="3.90.55.10">
    <property type="entry name" value="Dimethylsulfoxide Reductase, domain 3"/>
    <property type="match status" value="1"/>
</dbReference>
<dbReference type="SUPFAM" id="SSF50692">
    <property type="entry name" value="ADC-like"/>
    <property type="match status" value="1"/>
</dbReference>
<evidence type="ECO:0000256" key="5">
    <source>
        <dbReference type="ARBA" id="ARBA00023002"/>
    </source>
</evidence>
<name>A0A172YKB5_9GAMM</name>
<feature type="domain" description="Molybdopterin dinucleotide-binding" evidence="7">
    <location>
        <begin position="622"/>
        <end position="742"/>
    </location>
</feature>
<organism evidence="8 9">
    <name type="scientific">Halotalea alkalilenta</name>
    <dbReference type="NCBI Taxonomy" id="376489"/>
    <lineage>
        <taxon>Bacteria</taxon>
        <taxon>Pseudomonadati</taxon>
        <taxon>Pseudomonadota</taxon>
        <taxon>Gammaproteobacteria</taxon>
        <taxon>Oceanospirillales</taxon>
        <taxon>Halomonadaceae</taxon>
        <taxon>Halotalea</taxon>
    </lineage>
</organism>
<feature type="domain" description="Molybdopterin oxidoreductase" evidence="6">
    <location>
        <begin position="48"/>
        <end position="506"/>
    </location>
</feature>
<evidence type="ECO:0000259" key="6">
    <source>
        <dbReference type="Pfam" id="PF00384"/>
    </source>
</evidence>
<dbReference type="Pfam" id="PF01568">
    <property type="entry name" value="Molydop_binding"/>
    <property type="match status" value="1"/>
</dbReference>
<keyword evidence="5" id="KW-0560">Oxidoreductase</keyword>
<comment type="cofactor">
    <cofactor evidence="1">
        <name>Mo-bis(molybdopterin guanine dinucleotide)</name>
        <dbReference type="ChEBI" id="CHEBI:60539"/>
    </cofactor>
</comment>
<keyword evidence="4" id="KW-0479">Metal-binding</keyword>
<dbReference type="SUPFAM" id="SSF53706">
    <property type="entry name" value="Formate dehydrogenase/DMSO reductase, domains 1-3"/>
    <property type="match status" value="1"/>
</dbReference>
<dbReference type="GO" id="GO:0016491">
    <property type="term" value="F:oxidoreductase activity"/>
    <property type="evidence" value="ECO:0007669"/>
    <property type="project" value="UniProtKB-KW"/>
</dbReference>
<dbReference type="Gene3D" id="2.40.40.20">
    <property type="match status" value="1"/>
</dbReference>
<dbReference type="InterPro" id="IPR041954">
    <property type="entry name" value="CT_DMSOR/BSOR/TMAOR"/>
</dbReference>
<dbReference type="GO" id="GO:0030151">
    <property type="term" value="F:molybdenum ion binding"/>
    <property type="evidence" value="ECO:0007669"/>
    <property type="project" value="TreeGrafter"/>
</dbReference>
<dbReference type="AlphaFoldDB" id="A0A172YKB5"/>
<dbReference type="KEGG" id="haa:A5892_12520"/>
<dbReference type="CDD" id="cd02793">
    <property type="entry name" value="MopB_CT_DMSOR-BSOR-TMAOR"/>
    <property type="match status" value="1"/>
</dbReference>
<dbReference type="Gene3D" id="3.40.50.740">
    <property type="match status" value="1"/>
</dbReference>
<evidence type="ECO:0000256" key="4">
    <source>
        <dbReference type="ARBA" id="ARBA00022723"/>
    </source>
</evidence>
<dbReference type="Pfam" id="PF00384">
    <property type="entry name" value="Molybdopterin"/>
    <property type="match status" value="1"/>
</dbReference>
<dbReference type="EMBL" id="CP015243">
    <property type="protein sequence ID" value="ANF59654.1"/>
    <property type="molecule type" value="Genomic_DNA"/>
</dbReference>
<dbReference type="GO" id="GO:0009055">
    <property type="term" value="F:electron transfer activity"/>
    <property type="evidence" value="ECO:0007669"/>
    <property type="project" value="TreeGrafter"/>
</dbReference>
<reference evidence="8 9" key="1">
    <citation type="submission" date="2016-04" db="EMBL/GenBank/DDBJ databases">
        <title>Complete Genome Sequence of Halotalea alkalilenta IHB B 13600.</title>
        <authorList>
            <person name="Swarnkar M.K."/>
            <person name="Sharma A."/>
            <person name="Kaushal K."/>
            <person name="Soni R."/>
            <person name="Rana S."/>
            <person name="Singh A.K."/>
            <person name="Gulati A."/>
        </authorList>
    </citation>
    <scope>NUCLEOTIDE SEQUENCE [LARGE SCALE GENOMIC DNA]</scope>
    <source>
        <strain evidence="8 9">IHB B 13600</strain>
    </source>
</reference>
<dbReference type="GO" id="GO:0030288">
    <property type="term" value="C:outer membrane-bounded periplasmic space"/>
    <property type="evidence" value="ECO:0007669"/>
    <property type="project" value="TreeGrafter"/>
</dbReference>
<dbReference type="Gene3D" id="3.40.228.10">
    <property type="entry name" value="Dimethylsulfoxide Reductase, domain 2"/>
    <property type="match status" value="1"/>
</dbReference>
<protein>
    <submittedName>
        <fullName evidence="8">Biotin transporter BioY</fullName>
    </submittedName>
</protein>
<dbReference type="PANTHER" id="PTHR43742">
    <property type="entry name" value="TRIMETHYLAMINE-N-OXIDE REDUCTASE"/>
    <property type="match status" value="1"/>
</dbReference>
<dbReference type="PANTHER" id="PTHR43742:SF10">
    <property type="entry name" value="TRIMETHYLAMINE-N-OXIDE REDUCTASE 2"/>
    <property type="match status" value="1"/>
</dbReference>